<gene>
    <name evidence="2" type="ORF">CAEBREN_17388</name>
</gene>
<evidence type="ECO:0000259" key="1">
    <source>
        <dbReference type="Pfam" id="PF07735"/>
    </source>
</evidence>
<reference evidence="3" key="1">
    <citation type="submission" date="2011-07" db="EMBL/GenBank/DDBJ databases">
        <authorList>
            <consortium name="Caenorhabditis brenneri Sequencing and Analysis Consortium"/>
            <person name="Wilson R.K."/>
        </authorList>
    </citation>
    <scope>NUCLEOTIDE SEQUENCE [LARGE SCALE GENOMIC DNA]</scope>
    <source>
        <strain evidence="3">PB2801</strain>
    </source>
</reference>
<dbReference type="Proteomes" id="UP000008068">
    <property type="component" value="Unassembled WGS sequence"/>
</dbReference>
<dbReference type="HOGENOM" id="CLU_869400_0_0_1"/>
<dbReference type="EMBL" id="GL379830">
    <property type="protein sequence ID" value="EGT50794.1"/>
    <property type="molecule type" value="Genomic_DNA"/>
</dbReference>
<dbReference type="PANTHER" id="PTHR21503:SF8">
    <property type="entry name" value="F-BOX ASSOCIATED DOMAIN-CONTAINING PROTEIN-RELATED"/>
    <property type="match status" value="1"/>
</dbReference>
<dbReference type="Pfam" id="PF07735">
    <property type="entry name" value="FBA_2"/>
    <property type="match status" value="1"/>
</dbReference>
<evidence type="ECO:0000313" key="3">
    <source>
        <dbReference type="Proteomes" id="UP000008068"/>
    </source>
</evidence>
<dbReference type="OrthoDB" id="10474125at2759"/>
<protein>
    <recommendedName>
        <fullName evidence="1">Sdz-33 F-box domain-containing protein</fullName>
    </recommendedName>
</protein>
<evidence type="ECO:0000313" key="2">
    <source>
        <dbReference type="EMBL" id="EGT50794.1"/>
    </source>
</evidence>
<feature type="domain" description="Sdz-33 F-box" evidence="1">
    <location>
        <begin position="201"/>
        <end position="257"/>
    </location>
</feature>
<keyword evidence="3" id="KW-1185">Reference proteome</keyword>
<sequence>MSSFPVLNLPIVAHKVAIRQLDIGVIIHLSLLYRKFKESVNKFKLRALRFDLILHNPPCNFMKINLHFHGDVIICFELKEGENRDPWIQKSGNQFIIPCGRTYGCQEQVLKQLTQSLHEIIRVQKYDFMATQVSLDSVMNCFIWKFSKKFRSFTYSQNDVDKVVNSGHLKFLLETITVESMSLTLKTDHNRLEYEPKELKHNELKLHFKNSILFKTFLKMQCKAVHIGMPTTTSENIVSFVKSWLSGNLENLEAFSVEIQNDIFNERAVFKELADWLIQYPEDHLQHNSITPCVKHIKRSDGKVAELKFHFLKKFIFTTI</sequence>
<dbReference type="OMA" id="LHNPPCN"/>
<dbReference type="eggNOG" id="ENOG502TIR0">
    <property type="taxonomic scope" value="Eukaryota"/>
</dbReference>
<proteinExistence type="predicted"/>
<name>G0N2F4_CAEBE</name>
<dbReference type="AlphaFoldDB" id="G0N2F4"/>
<dbReference type="InterPro" id="IPR012885">
    <property type="entry name" value="F-box_Sdz-33"/>
</dbReference>
<accession>G0N2F4</accession>
<dbReference type="InParanoid" id="G0N2F4"/>
<organism evidence="3">
    <name type="scientific">Caenorhabditis brenneri</name>
    <name type="common">Nematode worm</name>
    <dbReference type="NCBI Taxonomy" id="135651"/>
    <lineage>
        <taxon>Eukaryota</taxon>
        <taxon>Metazoa</taxon>
        <taxon>Ecdysozoa</taxon>
        <taxon>Nematoda</taxon>
        <taxon>Chromadorea</taxon>
        <taxon>Rhabditida</taxon>
        <taxon>Rhabditina</taxon>
        <taxon>Rhabditomorpha</taxon>
        <taxon>Rhabditoidea</taxon>
        <taxon>Rhabditidae</taxon>
        <taxon>Peloderinae</taxon>
        <taxon>Caenorhabditis</taxon>
    </lineage>
</organism>
<dbReference type="PANTHER" id="PTHR21503">
    <property type="entry name" value="F-BOX-CONTAINING HYPOTHETICAL PROTEIN C.ELEGANS"/>
    <property type="match status" value="1"/>
</dbReference>